<dbReference type="PROSITE" id="PS00623">
    <property type="entry name" value="GMC_OXRED_1"/>
    <property type="match status" value="1"/>
</dbReference>
<evidence type="ECO:0000313" key="6">
    <source>
        <dbReference type="Proteomes" id="UP000001056"/>
    </source>
</evidence>
<keyword evidence="3" id="KW-0285">Flavoprotein</keyword>
<name>Q2H198_CHAGB</name>
<comment type="cofactor">
    <cofactor evidence="2">
        <name>FAD</name>
        <dbReference type="ChEBI" id="CHEBI:57692"/>
    </cofactor>
</comment>
<dbReference type="GeneID" id="4391958"/>
<dbReference type="HOGENOM" id="CLU_002865_6_1_1"/>
<comment type="similarity">
    <text evidence="1 3">Belongs to the GMC oxidoreductase family.</text>
</comment>
<dbReference type="Pfam" id="PF05199">
    <property type="entry name" value="GMC_oxred_C"/>
    <property type="match status" value="1"/>
</dbReference>
<dbReference type="SUPFAM" id="SSF54373">
    <property type="entry name" value="FAD-linked reductases, C-terminal domain"/>
    <property type="match status" value="1"/>
</dbReference>
<protein>
    <recommendedName>
        <fullName evidence="4">Glucose-methanol-choline oxidoreductase N-terminal domain-containing protein</fullName>
    </recommendedName>
</protein>
<dbReference type="InterPro" id="IPR000172">
    <property type="entry name" value="GMC_OxRdtase_N"/>
</dbReference>
<sequence>MTSEFDFVIVGGGTAGLVLATRLSEDANVQVLVIEAGEDLSADPRVKIPAMWPQLQGTDSDWQLKSVPQDALAGREMAIAQGRLLGGSSALNAMNFVVGAKEDLEAWAQLGNPGWDWESFSKHLKKTYTVTDGLKTENDGAIQTNIPEEETKWPRIWRDTLAGLGYPAYNDPVSGDIHGVVLYPDAVHPKTKTRSYASNAYLAPAQDRPNLTVWTGVTVDKILFDKAADDAVATGVLYTKNGQTLTVAARKEVILSAGVFHSPKILELSGIGDAKLLQSLGIDVVVDNPYVGENLQHHPLSVLSFETVDDGEPGFDTIDALARQDPDAIAAATAAYSTGRGPLSRTNCNTMAHLPFPGLTTDAGKRDAEALLATLTTPQQHTKTTPAYTAAATALTAATLTTPTSASGYYVFVPCRAPEPSNSPSPPSTSTSTLPSPSQHITIAALLTRPLSRGSTHITSANPAAKPAIDPRYLTHPADRATLARHARFIEQTLSAAEPLAGRLRLRRDDGAAGLASEDMGDVEGRFLSERAGASTLYTSTCSMMPREVGGVVDAELRVYGTRNVRVVDASVMPFITRGDTMATVYGIAEKAAVEIRGGL</sequence>
<evidence type="ECO:0000256" key="2">
    <source>
        <dbReference type="PIRSR" id="PIRSR000137-2"/>
    </source>
</evidence>
<feature type="domain" description="Glucose-methanol-choline oxidoreductase N-terminal" evidence="4">
    <location>
        <begin position="82"/>
        <end position="105"/>
    </location>
</feature>
<dbReference type="AlphaFoldDB" id="Q2H198"/>
<evidence type="ECO:0000256" key="1">
    <source>
        <dbReference type="ARBA" id="ARBA00010790"/>
    </source>
</evidence>
<dbReference type="InterPro" id="IPR007867">
    <property type="entry name" value="GMC_OxRtase_C"/>
</dbReference>
<dbReference type="InParanoid" id="Q2H198"/>
<dbReference type="PANTHER" id="PTHR11552">
    <property type="entry name" value="GLUCOSE-METHANOL-CHOLINE GMC OXIDOREDUCTASE"/>
    <property type="match status" value="1"/>
</dbReference>
<dbReference type="InterPro" id="IPR012132">
    <property type="entry name" value="GMC_OxRdtase"/>
</dbReference>
<organism evidence="5 6">
    <name type="scientific">Chaetomium globosum (strain ATCC 6205 / CBS 148.51 / DSM 1962 / NBRC 6347 / NRRL 1970)</name>
    <name type="common">Soil fungus</name>
    <dbReference type="NCBI Taxonomy" id="306901"/>
    <lineage>
        <taxon>Eukaryota</taxon>
        <taxon>Fungi</taxon>
        <taxon>Dikarya</taxon>
        <taxon>Ascomycota</taxon>
        <taxon>Pezizomycotina</taxon>
        <taxon>Sordariomycetes</taxon>
        <taxon>Sordariomycetidae</taxon>
        <taxon>Sordariales</taxon>
        <taxon>Chaetomiaceae</taxon>
        <taxon>Chaetomium</taxon>
    </lineage>
</organism>
<dbReference type="Gene3D" id="3.50.50.60">
    <property type="entry name" value="FAD/NAD(P)-binding domain"/>
    <property type="match status" value="1"/>
</dbReference>
<dbReference type="RefSeq" id="XP_001223662.1">
    <property type="nucleotide sequence ID" value="XM_001223661.1"/>
</dbReference>
<dbReference type="eggNOG" id="KOG1238">
    <property type="taxonomic scope" value="Eukaryota"/>
</dbReference>
<keyword evidence="2 3" id="KW-0274">FAD</keyword>
<feature type="binding site" evidence="2">
    <location>
        <position position="219"/>
    </location>
    <ligand>
        <name>FAD</name>
        <dbReference type="ChEBI" id="CHEBI:57692"/>
    </ligand>
</feature>
<dbReference type="OMA" id="PRNIASY"/>
<dbReference type="EMBL" id="CH408032">
    <property type="protein sequence ID" value="EAQ87829.1"/>
    <property type="molecule type" value="Genomic_DNA"/>
</dbReference>
<dbReference type="VEuPathDB" id="FungiDB:CHGG_04448"/>
<dbReference type="InterPro" id="IPR036188">
    <property type="entry name" value="FAD/NAD-bd_sf"/>
</dbReference>
<dbReference type="SUPFAM" id="SSF51905">
    <property type="entry name" value="FAD/NAD(P)-binding domain"/>
    <property type="match status" value="1"/>
</dbReference>
<dbReference type="GO" id="GO:0016614">
    <property type="term" value="F:oxidoreductase activity, acting on CH-OH group of donors"/>
    <property type="evidence" value="ECO:0007669"/>
    <property type="project" value="InterPro"/>
</dbReference>
<keyword evidence="6" id="KW-1185">Reference proteome</keyword>
<dbReference type="Gene3D" id="3.30.560.10">
    <property type="entry name" value="Glucose Oxidase, domain 3"/>
    <property type="match status" value="1"/>
</dbReference>
<dbReference type="GO" id="GO:0050660">
    <property type="term" value="F:flavin adenine dinucleotide binding"/>
    <property type="evidence" value="ECO:0007669"/>
    <property type="project" value="InterPro"/>
</dbReference>
<gene>
    <name evidence="5" type="ORF">CHGG_04448</name>
</gene>
<evidence type="ECO:0000256" key="3">
    <source>
        <dbReference type="RuleBase" id="RU003968"/>
    </source>
</evidence>
<dbReference type="Pfam" id="PF00732">
    <property type="entry name" value="GMC_oxred_N"/>
    <property type="match status" value="1"/>
</dbReference>
<dbReference type="OrthoDB" id="269227at2759"/>
<proteinExistence type="inferred from homology"/>
<evidence type="ECO:0000259" key="4">
    <source>
        <dbReference type="PROSITE" id="PS00623"/>
    </source>
</evidence>
<evidence type="ECO:0000313" key="5">
    <source>
        <dbReference type="EMBL" id="EAQ87829.1"/>
    </source>
</evidence>
<accession>Q2H198</accession>
<reference evidence="6" key="1">
    <citation type="journal article" date="2015" name="Genome Announc.">
        <title>Draft genome sequence of the cellulolytic fungus Chaetomium globosum.</title>
        <authorList>
            <person name="Cuomo C.A."/>
            <person name="Untereiner W.A."/>
            <person name="Ma L.-J."/>
            <person name="Grabherr M."/>
            <person name="Birren B.W."/>
        </authorList>
    </citation>
    <scope>NUCLEOTIDE SEQUENCE [LARGE SCALE GENOMIC DNA]</scope>
    <source>
        <strain evidence="6">ATCC 6205 / CBS 148.51 / DSM 1962 / NBRC 6347 / NRRL 1970</strain>
    </source>
</reference>
<dbReference type="PIRSF" id="PIRSF000137">
    <property type="entry name" value="Alcohol_oxidase"/>
    <property type="match status" value="1"/>
</dbReference>
<dbReference type="Proteomes" id="UP000001056">
    <property type="component" value="Unassembled WGS sequence"/>
</dbReference>
<dbReference type="PANTHER" id="PTHR11552:SF210">
    <property type="entry name" value="GLUCOSE-METHANOL-CHOLINE OXIDOREDUCTASE N-TERMINAL DOMAIN-CONTAINING PROTEIN-RELATED"/>
    <property type="match status" value="1"/>
</dbReference>